<proteinExistence type="inferred from homology"/>
<dbReference type="Pfam" id="PF22148">
    <property type="entry name" value="Fervidolysin_NPro-like"/>
    <property type="match status" value="1"/>
</dbReference>
<comment type="similarity">
    <text evidence="1 5">Belongs to the peptidase S8 family.</text>
</comment>
<dbReference type="Proteomes" id="UP000464954">
    <property type="component" value="Chromosome"/>
</dbReference>
<dbReference type="PANTHER" id="PTHR43806">
    <property type="entry name" value="PEPTIDASE S8"/>
    <property type="match status" value="1"/>
</dbReference>
<dbReference type="Gene3D" id="3.40.50.200">
    <property type="entry name" value="Peptidase S8/S53 domain"/>
    <property type="match status" value="1"/>
</dbReference>
<dbReference type="InterPro" id="IPR050131">
    <property type="entry name" value="Peptidase_S8_subtilisin-like"/>
</dbReference>
<dbReference type="AlphaFoldDB" id="A0A6P1MC02"/>
<feature type="active site" description="Charge relay system" evidence="5">
    <location>
        <position position="154"/>
    </location>
</feature>
<feature type="domain" description="Fervidolysin-like N-terminal prodomain" evidence="7">
    <location>
        <begin position="12"/>
        <end position="85"/>
    </location>
</feature>
<dbReference type="InterPro" id="IPR036852">
    <property type="entry name" value="Peptidase_S8/S53_dom_sf"/>
</dbReference>
<dbReference type="PROSITE" id="PS51892">
    <property type="entry name" value="SUBTILASE"/>
    <property type="match status" value="1"/>
</dbReference>
<dbReference type="EMBL" id="CP047593">
    <property type="protein sequence ID" value="QHI68625.1"/>
    <property type="molecule type" value="Genomic_DNA"/>
</dbReference>
<accession>A0A6P1MC02</accession>
<dbReference type="GO" id="GO:0006508">
    <property type="term" value="P:proteolysis"/>
    <property type="evidence" value="ECO:0007669"/>
    <property type="project" value="UniProtKB-KW"/>
</dbReference>
<keyword evidence="4 5" id="KW-0720">Serine protease</keyword>
<sequence>MGISRRVVTAIDGHTRYLAREILVGFGLGTSMEDLQAFLARTGGTVMEASETLGVYRILLPENINVPELAEQLANDPAISLAEPNYVYDLPELLPGGTSTGEKPQWIPPSGNGEMAVAVLDSGLIADEALSSAVLSAYDATNPNAPLTADAVGHGTLMAKLAAGLVDPYRTPVGEGVPVVIVKAFADDGSADSYTLMNAMTHAVENSSGPVSLSWGTETPSKFIETAVRYAINSGSPVFAAVGNENTGRSIYPAAYPGVIGVAAGTADGQYTEYSNRGNFVDIIAPGSAGGSQGTSVATAYVSHVAGLYMQHNPNASASDTVAALIEAAGDDRYLSEDEVRHLLAK</sequence>
<dbReference type="PANTHER" id="PTHR43806:SF11">
    <property type="entry name" value="CEREVISIN-RELATED"/>
    <property type="match status" value="1"/>
</dbReference>
<evidence type="ECO:0000256" key="5">
    <source>
        <dbReference type="PROSITE-ProRule" id="PRU01240"/>
    </source>
</evidence>
<keyword evidence="3 5" id="KW-0378">Hydrolase</keyword>
<dbReference type="RefSeq" id="WP_160627127.1">
    <property type="nucleotide sequence ID" value="NZ_CP047593.1"/>
</dbReference>
<reference evidence="8 9" key="1">
    <citation type="submission" date="2020-01" db="EMBL/GenBank/DDBJ databases">
        <title>Ponticoccus aerotolerans gen. nov., sp. nov., an anaerobic bacterium and proposal of Ponticoccusceae fam. nov., Ponticoccusles ord. nov. and Ponticoccuse classis nov. in the phylum Kiritimatiellaeota.</title>
        <authorList>
            <person name="Zhou L.Y."/>
            <person name="Du Z.J."/>
        </authorList>
    </citation>
    <scope>NUCLEOTIDE SEQUENCE [LARGE SCALE GENOMIC DNA]</scope>
    <source>
        <strain evidence="8 9">S-5007</strain>
    </source>
</reference>
<evidence type="ECO:0000313" key="8">
    <source>
        <dbReference type="EMBL" id="QHI68625.1"/>
    </source>
</evidence>
<dbReference type="KEGG" id="taer:GT409_03895"/>
<dbReference type="GO" id="GO:0004252">
    <property type="term" value="F:serine-type endopeptidase activity"/>
    <property type="evidence" value="ECO:0007669"/>
    <property type="project" value="UniProtKB-UniRule"/>
</dbReference>
<feature type="active site" description="Charge relay system" evidence="5">
    <location>
        <position position="121"/>
    </location>
</feature>
<evidence type="ECO:0000259" key="7">
    <source>
        <dbReference type="Pfam" id="PF22148"/>
    </source>
</evidence>
<evidence type="ECO:0000256" key="4">
    <source>
        <dbReference type="ARBA" id="ARBA00022825"/>
    </source>
</evidence>
<dbReference type="Pfam" id="PF00082">
    <property type="entry name" value="Peptidase_S8"/>
    <property type="match status" value="1"/>
</dbReference>
<evidence type="ECO:0000256" key="1">
    <source>
        <dbReference type="ARBA" id="ARBA00011073"/>
    </source>
</evidence>
<dbReference type="SUPFAM" id="SSF52743">
    <property type="entry name" value="Subtilisin-like"/>
    <property type="match status" value="1"/>
</dbReference>
<evidence type="ECO:0000256" key="3">
    <source>
        <dbReference type="ARBA" id="ARBA00022801"/>
    </source>
</evidence>
<dbReference type="InterPro" id="IPR000209">
    <property type="entry name" value="Peptidase_S8/S53_dom"/>
</dbReference>
<keyword evidence="9" id="KW-1185">Reference proteome</keyword>
<name>A0A6P1MC02_9BACT</name>
<organism evidence="8 9">
    <name type="scientific">Tichowtungia aerotolerans</name>
    <dbReference type="NCBI Taxonomy" id="2697043"/>
    <lineage>
        <taxon>Bacteria</taxon>
        <taxon>Pseudomonadati</taxon>
        <taxon>Kiritimatiellota</taxon>
        <taxon>Tichowtungiia</taxon>
        <taxon>Tichowtungiales</taxon>
        <taxon>Tichowtungiaceae</taxon>
        <taxon>Tichowtungia</taxon>
    </lineage>
</organism>
<feature type="domain" description="Peptidase S8/S53" evidence="6">
    <location>
        <begin position="115"/>
        <end position="330"/>
    </location>
</feature>
<evidence type="ECO:0000259" key="6">
    <source>
        <dbReference type="Pfam" id="PF00082"/>
    </source>
</evidence>
<protein>
    <submittedName>
        <fullName evidence="8">S8 family serine peptidase</fullName>
    </submittedName>
</protein>
<evidence type="ECO:0000313" key="9">
    <source>
        <dbReference type="Proteomes" id="UP000464954"/>
    </source>
</evidence>
<evidence type="ECO:0000256" key="2">
    <source>
        <dbReference type="ARBA" id="ARBA00022670"/>
    </source>
</evidence>
<feature type="active site" description="Charge relay system" evidence="5">
    <location>
        <position position="296"/>
    </location>
</feature>
<keyword evidence="2 5" id="KW-0645">Protease</keyword>
<gene>
    <name evidence="8" type="ORF">GT409_03895</name>
</gene>
<dbReference type="InterPro" id="IPR054399">
    <property type="entry name" value="Fervidolysin-like_N_prodom"/>
</dbReference>